<dbReference type="Proteomes" id="UP000327030">
    <property type="component" value="Chromosome 1"/>
</dbReference>
<keyword evidence="1" id="KW-1133">Transmembrane helix</keyword>
<dbReference type="Pfam" id="PF14014">
    <property type="entry name" value="DUF4230"/>
    <property type="match status" value="1"/>
</dbReference>
<gene>
    <name evidence="2" type="ORF">FXF36_14400</name>
</gene>
<dbReference type="OrthoDB" id="2002825at2"/>
<dbReference type="AlphaFoldDB" id="A0A5P6VTT1"/>
<organism evidence="2 3">
    <name type="scientific">Pseudobutyrivibrio xylanivorans</name>
    <dbReference type="NCBI Taxonomy" id="185007"/>
    <lineage>
        <taxon>Bacteria</taxon>
        <taxon>Bacillati</taxon>
        <taxon>Bacillota</taxon>
        <taxon>Clostridia</taxon>
        <taxon>Lachnospirales</taxon>
        <taxon>Lachnospiraceae</taxon>
        <taxon>Pseudobutyrivibrio</taxon>
    </lineage>
</organism>
<keyword evidence="1" id="KW-0812">Transmembrane</keyword>
<keyword evidence="1" id="KW-0472">Membrane</keyword>
<sequence>MKKIIILRAVSIICIAASLIILFIFRDSSNVSPKYSDGITVVDPNTIVLSDSGVRVSFSDVILSKRNETRKLVVYEQEAEVSYEIEDRLIEALDWDPTKKHQKVTYKGKGSFIVNLDSLTKNNLIDDKENKILTIKIKHPILDTIEIDPYKIKVDNQTNGLLALGKIKLTVADYNVIEKELKDRLKEAFDNSNNGQKADDLALKAVYDIYNPIVKAVDSDYKLKIEFE</sequence>
<protein>
    <submittedName>
        <fullName evidence="2">DUF4230 domain-containing protein</fullName>
    </submittedName>
</protein>
<evidence type="ECO:0000313" key="2">
    <source>
        <dbReference type="EMBL" id="QFJ55997.1"/>
    </source>
</evidence>
<dbReference type="EMBL" id="CP043028">
    <property type="protein sequence ID" value="QFJ55997.1"/>
    <property type="molecule type" value="Genomic_DNA"/>
</dbReference>
<dbReference type="KEGG" id="pxv:FXF36_14400"/>
<proteinExistence type="predicted"/>
<reference evidence="3" key="1">
    <citation type="submission" date="2019-08" db="EMBL/GenBank/DDBJ databases">
        <title>Complete Genome Sequence of the Polysaccharide-Degrading Rumen Bacterium Pseudobutyrivibrio xylanivorans MA3014.</title>
        <authorList>
            <person name="Palevich N."/>
            <person name="Maclean P.H."/>
            <person name="Kelly W.J."/>
            <person name="Leahy S.C."/>
            <person name="Rakonjac J."/>
            <person name="Attwood G.T."/>
        </authorList>
    </citation>
    <scope>NUCLEOTIDE SEQUENCE [LARGE SCALE GENOMIC DNA]</scope>
    <source>
        <strain evidence="3">MA3014</strain>
    </source>
</reference>
<name>A0A5P6VTT1_PSEXY</name>
<dbReference type="InterPro" id="IPR025324">
    <property type="entry name" value="DUF4230"/>
</dbReference>
<evidence type="ECO:0000313" key="3">
    <source>
        <dbReference type="Proteomes" id="UP000327030"/>
    </source>
</evidence>
<feature type="transmembrane region" description="Helical" evidence="1">
    <location>
        <begin position="5"/>
        <end position="25"/>
    </location>
</feature>
<accession>A0A5P6VTT1</accession>
<evidence type="ECO:0000256" key="1">
    <source>
        <dbReference type="SAM" id="Phobius"/>
    </source>
</evidence>
<dbReference type="RefSeq" id="WP_151625289.1">
    <property type="nucleotide sequence ID" value="NZ_CP043028.1"/>
</dbReference>